<dbReference type="GO" id="GO:0003677">
    <property type="term" value="F:DNA binding"/>
    <property type="evidence" value="ECO:0007669"/>
    <property type="project" value="UniProtKB-KW"/>
</dbReference>
<evidence type="ECO:0000313" key="5">
    <source>
        <dbReference type="EMBL" id="MBM9467112.1"/>
    </source>
</evidence>
<keyword evidence="2" id="KW-0805">Transcription regulation</keyword>
<dbReference type="InterPro" id="IPR005650">
    <property type="entry name" value="BlaI_family"/>
</dbReference>
<proteinExistence type="inferred from homology"/>
<evidence type="ECO:0000256" key="3">
    <source>
        <dbReference type="ARBA" id="ARBA00023125"/>
    </source>
</evidence>
<dbReference type="Gene3D" id="6.10.140.850">
    <property type="match status" value="1"/>
</dbReference>
<keyword evidence="6" id="KW-1185">Reference proteome</keyword>
<dbReference type="Pfam" id="PF03965">
    <property type="entry name" value="Penicillinase_R"/>
    <property type="match status" value="1"/>
</dbReference>
<dbReference type="InterPro" id="IPR036390">
    <property type="entry name" value="WH_DNA-bd_sf"/>
</dbReference>
<dbReference type="EMBL" id="JAERWK010000008">
    <property type="protein sequence ID" value="MBM9467112.1"/>
    <property type="molecule type" value="Genomic_DNA"/>
</dbReference>
<organism evidence="5 6">
    <name type="scientific">Nakamurella leprariae</name>
    <dbReference type="NCBI Taxonomy" id="2803911"/>
    <lineage>
        <taxon>Bacteria</taxon>
        <taxon>Bacillati</taxon>
        <taxon>Actinomycetota</taxon>
        <taxon>Actinomycetes</taxon>
        <taxon>Nakamurellales</taxon>
        <taxon>Nakamurellaceae</taxon>
        <taxon>Nakamurella</taxon>
    </lineage>
</organism>
<gene>
    <name evidence="5" type="ORF">JL106_07425</name>
</gene>
<dbReference type="Proteomes" id="UP000663792">
    <property type="component" value="Unassembled WGS sequence"/>
</dbReference>
<comment type="similarity">
    <text evidence="1">Belongs to the BlaI transcriptional regulatory family.</text>
</comment>
<accession>A0A939C1F8</accession>
<dbReference type="InterPro" id="IPR036388">
    <property type="entry name" value="WH-like_DNA-bd_sf"/>
</dbReference>
<evidence type="ECO:0000256" key="4">
    <source>
        <dbReference type="ARBA" id="ARBA00023163"/>
    </source>
</evidence>
<dbReference type="GO" id="GO:0045892">
    <property type="term" value="P:negative regulation of DNA-templated transcription"/>
    <property type="evidence" value="ECO:0007669"/>
    <property type="project" value="InterPro"/>
</dbReference>
<sequence length="124" mass="13259">MVHGARRTVVAGRGELERAVIDVLWDAGAPMTARAVADALPGRELAVTTVLTVLSRLEGKGVVRRIRDGRAHLYAAVASREEHTAALMHQVLDTATDRDAALARFVGSVSAPDLEALRRALDGR</sequence>
<evidence type="ECO:0000313" key="6">
    <source>
        <dbReference type="Proteomes" id="UP000663792"/>
    </source>
</evidence>
<dbReference type="SUPFAM" id="SSF46785">
    <property type="entry name" value="Winged helix' DNA-binding domain"/>
    <property type="match status" value="1"/>
</dbReference>
<evidence type="ECO:0000256" key="1">
    <source>
        <dbReference type="ARBA" id="ARBA00011046"/>
    </source>
</evidence>
<protein>
    <submittedName>
        <fullName evidence="5">BlaI/MecI/CopY family transcriptional regulator</fullName>
    </submittedName>
</protein>
<dbReference type="Gene3D" id="1.10.10.10">
    <property type="entry name" value="Winged helix-like DNA-binding domain superfamily/Winged helix DNA-binding domain"/>
    <property type="match status" value="1"/>
</dbReference>
<name>A0A939C1F8_9ACTN</name>
<keyword evidence="3" id="KW-0238">DNA-binding</keyword>
<dbReference type="AlphaFoldDB" id="A0A939C1F8"/>
<reference evidence="5" key="1">
    <citation type="submission" date="2021-01" db="EMBL/GenBank/DDBJ databases">
        <title>YIM 132084 draft genome.</title>
        <authorList>
            <person name="An D."/>
        </authorList>
    </citation>
    <scope>NUCLEOTIDE SEQUENCE</scope>
    <source>
        <strain evidence="5">YIM 132084</strain>
    </source>
</reference>
<comment type="caution">
    <text evidence="5">The sequence shown here is derived from an EMBL/GenBank/DDBJ whole genome shotgun (WGS) entry which is preliminary data.</text>
</comment>
<evidence type="ECO:0000256" key="2">
    <source>
        <dbReference type="ARBA" id="ARBA00023015"/>
    </source>
</evidence>
<keyword evidence="4" id="KW-0804">Transcription</keyword>